<accession>A0A0M6ZRA8</accession>
<sequence>MMEIIICIISKMEKVMSAVVQLTMTRFAPKTHIHTT</sequence>
<protein>
    <submittedName>
        <fullName evidence="1">Uncharacterized protein</fullName>
    </submittedName>
</protein>
<name>A0A0M6ZRA8_9HYPH</name>
<dbReference type="AlphaFoldDB" id="A0A0M6ZRA8"/>
<proteinExistence type="predicted"/>
<dbReference type="EMBL" id="CXWC01000011">
    <property type="protein sequence ID" value="CTQ72972.1"/>
    <property type="molecule type" value="Genomic_DNA"/>
</dbReference>
<reference evidence="2" key="1">
    <citation type="submission" date="2015-07" db="EMBL/GenBank/DDBJ databases">
        <authorList>
            <person name="Rodrigo-Torres Lidia"/>
            <person name="Arahal R.David."/>
        </authorList>
    </citation>
    <scope>NUCLEOTIDE SEQUENCE [LARGE SCALE GENOMIC DNA]</scope>
    <source>
        <strain evidence="2">CECT 5096</strain>
    </source>
</reference>
<organism evidence="1 2">
    <name type="scientific">Roseibium album</name>
    <dbReference type="NCBI Taxonomy" id="311410"/>
    <lineage>
        <taxon>Bacteria</taxon>
        <taxon>Pseudomonadati</taxon>
        <taxon>Pseudomonadota</taxon>
        <taxon>Alphaproteobacteria</taxon>
        <taxon>Hyphomicrobiales</taxon>
        <taxon>Stappiaceae</taxon>
        <taxon>Roseibium</taxon>
    </lineage>
</organism>
<evidence type="ECO:0000313" key="2">
    <source>
        <dbReference type="Proteomes" id="UP000049983"/>
    </source>
</evidence>
<evidence type="ECO:0000313" key="1">
    <source>
        <dbReference type="EMBL" id="CTQ72972.1"/>
    </source>
</evidence>
<keyword evidence="2" id="KW-1185">Reference proteome</keyword>
<gene>
    <name evidence="1" type="ORF">LA5096_03475</name>
</gene>
<dbReference type="Proteomes" id="UP000049983">
    <property type="component" value="Unassembled WGS sequence"/>
</dbReference>
<dbReference type="STRING" id="311410.LA5095_00335"/>